<dbReference type="PANTHER" id="PTHR43569">
    <property type="entry name" value="AMIDOHYDROLASE"/>
    <property type="match status" value="1"/>
</dbReference>
<comment type="caution">
    <text evidence="3">The sequence shown here is derived from an EMBL/GenBank/DDBJ whole genome shotgun (WGS) entry which is preliminary data.</text>
</comment>
<comment type="similarity">
    <text evidence="1">Belongs to the metallo-dependent hydrolases superfamily.</text>
</comment>
<dbReference type="Pfam" id="PF04909">
    <property type="entry name" value="Amidohydro_2"/>
    <property type="match status" value="1"/>
</dbReference>
<dbReference type="AlphaFoldDB" id="A0A1V2GUA5"/>
<dbReference type="InterPro" id="IPR052350">
    <property type="entry name" value="Metallo-dep_Lactonases"/>
</dbReference>
<proteinExistence type="inferred from homology"/>
<protein>
    <recommendedName>
        <fullName evidence="2">Amidohydrolase-related domain-containing protein</fullName>
    </recommendedName>
</protein>
<dbReference type="InterPro" id="IPR006680">
    <property type="entry name" value="Amidohydro-rel"/>
</dbReference>
<keyword evidence="4" id="KW-1185">Reference proteome</keyword>
<dbReference type="InterPro" id="IPR032466">
    <property type="entry name" value="Metal_Hydrolase"/>
</dbReference>
<dbReference type="PANTHER" id="PTHR43569:SF1">
    <property type="entry name" value="BLL3371 PROTEIN"/>
    <property type="match status" value="1"/>
</dbReference>
<name>A0A1V2GUA5_9PROT</name>
<organism evidence="3 4">
    <name type="scientific">Teichococcus deserti</name>
    <dbReference type="NCBI Taxonomy" id="1817963"/>
    <lineage>
        <taxon>Bacteria</taxon>
        <taxon>Pseudomonadati</taxon>
        <taxon>Pseudomonadota</taxon>
        <taxon>Alphaproteobacteria</taxon>
        <taxon>Acetobacterales</taxon>
        <taxon>Roseomonadaceae</taxon>
        <taxon>Roseomonas</taxon>
    </lineage>
</organism>
<dbReference type="Proteomes" id="UP000188879">
    <property type="component" value="Unassembled WGS sequence"/>
</dbReference>
<evidence type="ECO:0000313" key="4">
    <source>
        <dbReference type="Proteomes" id="UP000188879"/>
    </source>
</evidence>
<accession>A0A1V2GUA5</accession>
<evidence type="ECO:0000313" key="3">
    <source>
        <dbReference type="EMBL" id="ONG43471.1"/>
    </source>
</evidence>
<sequence>MPTDTGPVIDSHHHLWDLSMGRHPWLAPVGGVTALGDLTYLRRDYLVEDFRRDAAGTGVVGSVHVEALWDPARDPVEETAWLDSLPLRGGVAERCVAGCPLQDPRAEEILAAQARHGRVAGIRQTIRWHPDPAQRWSAEKYWETDAWQRGLSLLPRHGFLLELLMNPWAAQDVARLAAEHPGLTIVVNHCGSPMDRDAAGIARWRDGLAAMGAQKNIHLKLSNVPRYLSSPSAAVAHEVLDPCLEAFGAARCLWGSDYPVARRDTSYAHALDIFRGGIARLPAADQRALLHDNAARLYRFA</sequence>
<dbReference type="SUPFAM" id="SSF51556">
    <property type="entry name" value="Metallo-dependent hydrolases"/>
    <property type="match status" value="1"/>
</dbReference>
<dbReference type="Gene3D" id="3.20.20.140">
    <property type="entry name" value="Metal-dependent hydrolases"/>
    <property type="match status" value="1"/>
</dbReference>
<gene>
    <name evidence="3" type="ORF">BKE38_28840</name>
</gene>
<evidence type="ECO:0000256" key="1">
    <source>
        <dbReference type="ARBA" id="ARBA00038310"/>
    </source>
</evidence>
<feature type="domain" description="Amidohydrolase-related" evidence="2">
    <location>
        <begin position="9"/>
        <end position="300"/>
    </location>
</feature>
<dbReference type="GO" id="GO:0016787">
    <property type="term" value="F:hydrolase activity"/>
    <property type="evidence" value="ECO:0007669"/>
    <property type="project" value="InterPro"/>
</dbReference>
<dbReference type="EMBL" id="MLCO01000476">
    <property type="protein sequence ID" value="ONG43471.1"/>
    <property type="molecule type" value="Genomic_DNA"/>
</dbReference>
<reference evidence="3 4" key="1">
    <citation type="submission" date="2016-10" db="EMBL/GenBank/DDBJ databases">
        <title>Draft Genome sequence of Roseomonas sp. strain M3.</title>
        <authorList>
            <person name="Subhash Y."/>
            <person name="Lee S."/>
        </authorList>
    </citation>
    <scope>NUCLEOTIDE SEQUENCE [LARGE SCALE GENOMIC DNA]</scope>
    <source>
        <strain evidence="3 4">M3</strain>
    </source>
</reference>
<evidence type="ECO:0000259" key="2">
    <source>
        <dbReference type="Pfam" id="PF04909"/>
    </source>
</evidence>